<dbReference type="Proteomes" id="UP000184268">
    <property type="component" value="Unassembled WGS sequence"/>
</dbReference>
<dbReference type="AlphaFoldDB" id="A0A1M5NFD4"/>
<name>A0A1M5NFD4_9GAMM</name>
<gene>
    <name evidence="1" type="ORF">SAMN02745129_1019</name>
</gene>
<accession>A0A1M5NFD4</accession>
<dbReference type="RefSeq" id="WP_067654647.1">
    <property type="nucleotide sequence ID" value="NZ_FQXG01000001.1"/>
</dbReference>
<organism evidence="1 2">
    <name type="scientific">Ferrimonas marina</name>
    <dbReference type="NCBI Taxonomy" id="299255"/>
    <lineage>
        <taxon>Bacteria</taxon>
        <taxon>Pseudomonadati</taxon>
        <taxon>Pseudomonadota</taxon>
        <taxon>Gammaproteobacteria</taxon>
        <taxon>Alteromonadales</taxon>
        <taxon>Ferrimonadaceae</taxon>
        <taxon>Ferrimonas</taxon>
    </lineage>
</organism>
<sequence>MPKALPLDCQFVQFLLTRSDPFLVRYASLSQPQQWRRRVEEQQLPHWQELEFHDPEMLSQQIQQFVELTFGAGRLPMLRRRYATERHRQGKQTRSVELSNELVERLEKIKASQGLPSFTAAIEWLEAQTAVR</sequence>
<evidence type="ECO:0000313" key="1">
    <source>
        <dbReference type="EMBL" id="SHG87899.1"/>
    </source>
</evidence>
<evidence type="ECO:0000313" key="2">
    <source>
        <dbReference type="Proteomes" id="UP000184268"/>
    </source>
</evidence>
<dbReference type="EMBL" id="FQXG01000001">
    <property type="protein sequence ID" value="SHG87899.1"/>
    <property type="molecule type" value="Genomic_DNA"/>
</dbReference>
<proteinExistence type="predicted"/>
<protein>
    <submittedName>
        <fullName evidence="1">Uncharacterized protein</fullName>
    </submittedName>
</protein>
<dbReference type="OrthoDB" id="9887501at2"/>
<keyword evidence="2" id="KW-1185">Reference proteome</keyword>
<reference evidence="1 2" key="1">
    <citation type="submission" date="2016-11" db="EMBL/GenBank/DDBJ databases">
        <authorList>
            <person name="Jaros S."/>
            <person name="Januszkiewicz K."/>
            <person name="Wedrychowicz H."/>
        </authorList>
    </citation>
    <scope>NUCLEOTIDE SEQUENCE [LARGE SCALE GENOMIC DNA]</scope>
    <source>
        <strain evidence="1 2">DSM 16917</strain>
    </source>
</reference>